<dbReference type="Gene3D" id="3.40.50.300">
    <property type="entry name" value="P-loop containing nucleotide triphosphate hydrolases"/>
    <property type="match status" value="1"/>
</dbReference>
<dbReference type="SMART" id="SM00382">
    <property type="entry name" value="AAA"/>
    <property type="match status" value="1"/>
</dbReference>
<reference evidence="2 3" key="1">
    <citation type="submission" date="2019-12" db="EMBL/GenBank/DDBJ databases">
        <title>The genome of Stappia indica PHM037.</title>
        <authorList>
            <person name="Kacar D."/>
            <person name="Galan B."/>
            <person name="Canedo L."/>
            <person name="Rodriguez P."/>
            <person name="de la Calle F."/>
            <person name="Garcia J.L."/>
        </authorList>
    </citation>
    <scope>NUCLEOTIDE SEQUENCE [LARGE SCALE GENOMIC DNA]</scope>
    <source>
        <strain evidence="2 3">PHM037</strain>
    </source>
</reference>
<gene>
    <name evidence="2" type="ORF">GH266_20820</name>
</gene>
<sequence>MFSKKALAELLDKHSEFFKDLVAAKTHLNGRFFGLSEEIHCLVLAVASGESMLLIGPPGTAKSRLIRAFTHFAGLIGKDDIVSPGKAEKSQGLTKLKREDRYFEYLLTPFTEPNELFGYFDIGKLMSEQKAGGKLERLHQGMMQHAEVVFLDEVFNASSAILNSLLTFVNERKFHDRGDSYAVKLSCLFGATNYPPRKPELMAIYDRFLLRSWVDNARARTTEFGELLQAGWKETNAAEAEVTRPQLLNRAEAFQRDVRAMSADGRLAFDLQDDAVNLMMARLADIAAQARREHFSLVSNRRLVRFSKIFLINALLRAAEADKSAPEITVHEDLAVFIRFGLDREIDPQQRNSLESLLVGKK</sequence>
<feature type="domain" description="AAA+ ATPase" evidence="1">
    <location>
        <begin position="48"/>
        <end position="218"/>
    </location>
</feature>
<evidence type="ECO:0000313" key="3">
    <source>
        <dbReference type="Proteomes" id="UP000435648"/>
    </source>
</evidence>
<evidence type="ECO:0000259" key="1">
    <source>
        <dbReference type="SMART" id="SM00382"/>
    </source>
</evidence>
<dbReference type="PANTHER" id="PTHR32204">
    <property type="entry name" value="ATPASE RAVA"/>
    <property type="match status" value="1"/>
</dbReference>
<dbReference type="OrthoDB" id="9808397at2"/>
<dbReference type="InterPro" id="IPR045427">
    <property type="entry name" value="MoxR"/>
</dbReference>
<dbReference type="Proteomes" id="UP000435648">
    <property type="component" value="Chromosome"/>
</dbReference>
<dbReference type="KEGG" id="siw:GH266_20820"/>
<dbReference type="InterPro" id="IPR027417">
    <property type="entry name" value="P-loop_NTPase"/>
</dbReference>
<dbReference type="RefSeq" id="WP_158195548.1">
    <property type="nucleotide sequence ID" value="NZ_CP046908.1"/>
</dbReference>
<dbReference type="Pfam" id="PF20030">
    <property type="entry name" value="bpMoxR"/>
    <property type="match status" value="2"/>
</dbReference>
<dbReference type="InterPro" id="IPR050513">
    <property type="entry name" value="RavA_ATPases"/>
</dbReference>
<dbReference type="EMBL" id="CP046908">
    <property type="protein sequence ID" value="QGZ36725.1"/>
    <property type="molecule type" value="Genomic_DNA"/>
</dbReference>
<dbReference type="InterPro" id="IPR003593">
    <property type="entry name" value="AAA+_ATPase"/>
</dbReference>
<accession>A0A857CD02</accession>
<evidence type="ECO:0000313" key="2">
    <source>
        <dbReference type="EMBL" id="QGZ36725.1"/>
    </source>
</evidence>
<organism evidence="2 3">
    <name type="scientific">Stappia indica</name>
    <dbReference type="NCBI Taxonomy" id="538381"/>
    <lineage>
        <taxon>Bacteria</taxon>
        <taxon>Pseudomonadati</taxon>
        <taxon>Pseudomonadota</taxon>
        <taxon>Alphaproteobacteria</taxon>
        <taxon>Hyphomicrobiales</taxon>
        <taxon>Stappiaceae</taxon>
        <taxon>Stappia</taxon>
    </lineage>
</organism>
<name>A0A857CD02_9HYPH</name>
<dbReference type="AlphaFoldDB" id="A0A857CD02"/>
<protein>
    <submittedName>
        <fullName evidence="2">AAA domain-containing protein</fullName>
    </submittedName>
</protein>
<dbReference type="SUPFAM" id="SSF52540">
    <property type="entry name" value="P-loop containing nucleoside triphosphate hydrolases"/>
    <property type="match status" value="1"/>
</dbReference>
<proteinExistence type="predicted"/>
<dbReference type="PANTHER" id="PTHR32204:SF0">
    <property type="entry name" value="ATPASE RAVA"/>
    <property type="match status" value="1"/>
</dbReference>